<evidence type="ECO:0000256" key="3">
    <source>
        <dbReference type="ARBA" id="ARBA00023212"/>
    </source>
</evidence>
<reference evidence="4 5" key="1">
    <citation type="submission" date="2017-12" db="EMBL/GenBank/DDBJ databases">
        <title>Sequencing, de novo assembly and annotation of complete genome of a new Thraustochytrid species, strain FCC1311.</title>
        <authorList>
            <person name="Sedici K."/>
            <person name="Godart F."/>
            <person name="Aiese Cigliano R."/>
            <person name="Sanseverino W."/>
            <person name="Barakat M."/>
            <person name="Ortet P."/>
            <person name="Marechal E."/>
            <person name="Cagnac O."/>
            <person name="Amato A."/>
        </authorList>
    </citation>
    <scope>NUCLEOTIDE SEQUENCE [LARGE SCALE GENOMIC DNA]</scope>
</reference>
<evidence type="ECO:0000313" key="4">
    <source>
        <dbReference type="EMBL" id="GBG16065.1"/>
    </source>
</evidence>
<dbReference type="EMBL" id="BEYU01000762">
    <property type="protein sequence ID" value="GBG16065.1"/>
    <property type="molecule type" value="Genomic_DNA"/>
</dbReference>
<dbReference type="GO" id="GO:0005856">
    <property type="term" value="C:cytoskeleton"/>
    <property type="evidence" value="ECO:0007669"/>
    <property type="project" value="UniProtKB-SubCell"/>
</dbReference>
<evidence type="ECO:0000256" key="2">
    <source>
        <dbReference type="ARBA" id="ARBA00022490"/>
    </source>
</evidence>
<keyword evidence="5" id="KW-1185">Reference proteome</keyword>
<sequence length="124" mass="13063">MHSLGYNKIGDDGAVGLGKGLGKNRSLTYLNLSDNNIGDVGAEALVSALEKNTSLEIISLDEDKISAGILARIPARIELRSNESHHAGRAAVEALKANKKVRWGRAKLMVVGKGAAGKTSTIRT</sequence>
<keyword evidence="3" id="KW-0206">Cytoskeleton</keyword>
<feature type="non-terminal residue" evidence="4">
    <location>
        <position position="124"/>
    </location>
</feature>
<dbReference type="SUPFAM" id="SSF52047">
    <property type="entry name" value="RNI-like"/>
    <property type="match status" value="1"/>
</dbReference>
<comment type="caution">
    <text evidence="4">The sequence shown here is derived from an EMBL/GenBank/DDBJ whole genome shotgun (WGS) entry which is preliminary data.</text>
</comment>
<dbReference type="InterPro" id="IPR052410">
    <property type="entry name" value="DRC5"/>
</dbReference>
<proteinExistence type="predicted"/>
<dbReference type="PANTHER" id="PTHR24107">
    <property type="entry name" value="YNEIN REGULATORY COMPLEX SUBUNIT 5"/>
    <property type="match status" value="1"/>
</dbReference>
<dbReference type="OrthoDB" id="190839at2759"/>
<dbReference type="PROSITE" id="PS51450">
    <property type="entry name" value="LRR"/>
    <property type="match status" value="1"/>
</dbReference>
<dbReference type="Pfam" id="PF13516">
    <property type="entry name" value="LRR_6"/>
    <property type="match status" value="2"/>
</dbReference>
<gene>
    <name evidence="4" type="ORF">FCC1311_115572</name>
</gene>
<evidence type="ECO:0000256" key="1">
    <source>
        <dbReference type="ARBA" id="ARBA00004245"/>
    </source>
</evidence>
<dbReference type="InParanoid" id="A0A2R5FDT5"/>
<dbReference type="AlphaFoldDB" id="A0A2R5FDT5"/>
<dbReference type="InterPro" id="IPR032675">
    <property type="entry name" value="LRR_dom_sf"/>
</dbReference>
<comment type="subcellular location">
    <subcellularLocation>
        <location evidence="1">Cytoplasm</location>
        <location evidence="1">Cytoskeleton</location>
    </subcellularLocation>
</comment>
<evidence type="ECO:0000313" key="5">
    <source>
        <dbReference type="Proteomes" id="UP000241890"/>
    </source>
</evidence>
<keyword evidence="2" id="KW-0963">Cytoplasm</keyword>
<accession>A0A2R5FDT5</accession>
<dbReference type="Proteomes" id="UP000241890">
    <property type="component" value="Unassembled WGS sequence"/>
</dbReference>
<dbReference type="SMART" id="SM00368">
    <property type="entry name" value="LRR_RI"/>
    <property type="match status" value="2"/>
</dbReference>
<protein>
    <submittedName>
        <fullName evidence="4">Nucleotide-binding oligomerization domain-containing protein 2</fullName>
    </submittedName>
</protein>
<dbReference type="Gene3D" id="3.80.10.10">
    <property type="entry name" value="Ribonuclease Inhibitor"/>
    <property type="match status" value="1"/>
</dbReference>
<name>A0A2R5FDT5_9STRA</name>
<organism evidence="4 5">
    <name type="scientific">Hondaea fermentalgiana</name>
    <dbReference type="NCBI Taxonomy" id="2315210"/>
    <lineage>
        <taxon>Eukaryota</taxon>
        <taxon>Sar</taxon>
        <taxon>Stramenopiles</taxon>
        <taxon>Bigyra</taxon>
        <taxon>Labyrinthulomycetes</taxon>
        <taxon>Thraustochytrida</taxon>
        <taxon>Thraustochytriidae</taxon>
        <taxon>Hondaea</taxon>
    </lineage>
</organism>
<dbReference type="InterPro" id="IPR001611">
    <property type="entry name" value="Leu-rich_rpt"/>
</dbReference>